<dbReference type="EMBL" id="CP006577">
    <property type="protein sequence ID" value="AIG98402.1"/>
    <property type="molecule type" value="Genomic_DNA"/>
</dbReference>
<dbReference type="AlphaFoldDB" id="A0A075WF35"/>
<protein>
    <recommendedName>
        <fullName evidence="3">Peptidase A2 domain-containing protein</fullName>
    </recommendedName>
</protein>
<accession>A0A075WF35</accession>
<dbReference type="Proteomes" id="UP000028501">
    <property type="component" value="Chromosome"/>
</dbReference>
<dbReference type="HOGENOM" id="CLU_1943741_0_0_2"/>
<dbReference type="KEGG" id="afg:AFULGI_00016430"/>
<proteinExistence type="predicted"/>
<name>A0A075WF35_ARCFL</name>
<dbReference type="GeneID" id="24795144"/>
<evidence type="ECO:0000313" key="2">
    <source>
        <dbReference type="Proteomes" id="UP000028501"/>
    </source>
</evidence>
<dbReference type="SUPFAM" id="SSF50630">
    <property type="entry name" value="Acid proteases"/>
    <property type="match status" value="1"/>
</dbReference>
<organism evidence="1 2">
    <name type="scientific">Archaeoglobus fulgidus DSM 8774</name>
    <dbReference type="NCBI Taxonomy" id="1344584"/>
    <lineage>
        <taxon>Archaea</taxon>
        <taxon>Methanobacteriati</taxon>
        <taxon>Methanobacteriota</taxon>
        <taxon>Archaeoglobi</taxon>
        <taxon>Archaeoglobales</taxon>
        <taxon>Archaeoglobaceae</taxon>
        <taxon>Archaeoglobus</taxon>
    </lineage>
</organism>
<dbReference type="Gene3D" id="2.40.70.10">
    <property type="entry name" value="Acid Proteases"/>
    <property type="match status" value="1"/>
</dbReference>
<reference evidence="1 2" key="1">
    <citation type="submission" date="2013-07" db="EMBL/GenBank/DDBJ databases">
        <title>Genome of Archaeoglobus fulgidus.</title>
        <authorList>
            <person name="Fiebig A."/>
            <person name="Birkeland N.-K."/>
        </authorList>
    </citation>
    <scope>NUCLEOTIDE SEQUENCE [LARGE SCALE GENOMIC DNA]</scope>
    <source>
        <strain evidence="1 2">DSM 8774</strain>
    </source>
</reference>
<evidence type="ECO:0008006" key="3">
    <source>
        <dbReference type="Google" id="ProtNLM"/>
    </source>
</evidence>
<gene>
    <name evidence="1" type="ORF">AFULGI_00016430</name>
</gene>
<dbReference type="InterPro" id="IPR021109">
    <property type="entry name" value="Peptidase_aspartic_dom_sf"/>
</dbReference>
<evidence type="ECO:0000313" key="1">
    <source>
        <dbReference type="EMBL" id="AIG98402.1"/>
    </source>
</evidence>
<sequence>MEFPYQQRHGRFLPIIPIKLKSVNGEWITFDAFVDSGASYSIFTAEIGEILGLNVEDGKKIYVTVGDGSLITIYLHELEVIIGEKTFNATVGFSKQLGIGFNIIGRKDIFERFKVCFNEKEKVVEFMDI</sequence>
<dbReference type="RefSeq" id="WP_048095783.1">
    <property type="nucleotide sequence ID" value="NZ_CP006577.1"/>
</dbReference>